<keyword evidence="4 5" id="KW-0479">Metal-binding</keyword>
<evidence type="ECO:0000256" key="5">
    <source>
        <dbReference type="PIRNR" id="PIRNR037489"/>
    </source>
</evidence>
<dbReference type="InterPro" id="IPR015867">
    <property type="entry name" value="N-reg_PII/ATP_PRibTrfase_C"/>
</dbReference>
<dbReference type="RefSeq" id="WP_188406592.1">
    <property type="nucleotide sequence ID" value="NZ_BMGL01000010.1"/>
</dbReference>
<evidence type="ECO:0000256" key="2">
    <source>
        <dbReference type="ARBA" id="ARBA00011643"/>
    </source>
</evidence>
<evidence type="ECO:0000313" key="7">
    <source>
        <dbReference type="EMBL" id="GGE17791.1"/>
    </source>
</evidence>
<dbReference type="GO" id="GO:0046872">
    <property type="term" value="F:metal ion binding"/>
    <property type="evidence" value="ECO:0007669"/>
    <property type="project" value="UniProtKB-UniRule"/>
</dbReference>
<feature type="binding site" evidence="6">
    <location>
        <position position="331"/>
    </location>
    <ligand>
        <name>a divalent metal cation</name>
        <dbReference type="ChEBI" id="CHEBI:60240"/>
        <label>1</label>
    </ligand>
</feature>
<dbReference type="FunFam" id="3.40.1390.30:FF:000001">
    <property type="entry name" value="GTP cyclohydrolase 1 type 2"/>
    <property type="match status" value="1"/>
</dbReference>
<evidence type="ECO:0000256" key="3">
    <source>
        <dbReference type="ARBA" id="ARBA00022112"/>
    </source>
</evidence>
<dbReference type="AlphaFoldDB" id="A0A916ZXH1"/>
<dbReference type="InterPro" id="IPR002678">
    <property type="entry name" value="DUF34/NIF3"/>
</dbReference>
<dbReference type="EMBL" id="BMGL01000010">
    <property type="protein sequence ID" value="GGE17791.1"/>
    <property type="molecule type" value="Genomic_DNA"/>
</dbReference>
<dbReference type="PIRSF" id="PIRSF037489">
    <property type="entry name" value="UCP037489_NIF3_YqfO"/>
    <property type="match status" value="1"/>
</dbReference>
<feature type="binding site" evidence="6">
    <location>
        <position position="65"/>
    </location>
    <ligand>
        <name>a divalent metal cation</name>
        <dbReference type="ChEBI" id="CHEBI:60240"/>
        <label>1</label>
    </ligand>
</feature>
<dbReference type="GO" id="GO:0005737">
    <property type="term" value="C:cytoplasm"/>
    <property type="evidence" value="ECO:0007669"/>
    <property type="project" value="TreeGrafter"/>
</dbReference>
<dbReference type="PANTHER" id="PTHR13799">
    <property type="entry name" value="NGG1 INTERACTING FACTOR 3"/>
    <property type="match status" value="1"/>
</dbReference>
<dbReference type="NCBIfam" id="TIGR00486">
    <property type="entry name" value="YbgI_SA1388"/>
    <property type="match status" value="1"/>
</dbReference>
<proteinExistence type="inferred from homology"/>
<dbReference type="SUPFAM" id="SSF102705">
    <property type="entry name" value="NIF3 (NGG1p interacting factor 3)-like"/>
    <property type="match status" value="1"/>
</dbReference>
<comment type="caution">
    <text evidence="7">The sequence shown here is derived from an EMBL/GenBank/DDBJ whole genome shotgun (WGS) entry which is preliminary data.</text>
</comment>
<dbReference type="Pfam" id="PF01784">
    <property type="entry name" value="DUF34_NIF3"/>
    <property type="match status" value="1"/>
</dbReference>
<organism evidence="7 8">
    <name type="scientific">Psychroflexus salis</name>
    <dbReference type="NCBI Taxonomy" id="1526574"/>
    <lineage>
        <taxon>Bacteria</taxon>
        <taxon>Pseudomonadati</taxon>
        <taxon>Bacteroidota</taxon>
        <taxon>Flavobacteriia</taxon>
        <taxon>Flavobacteriales</taxon>
        <taxon>Flavobacteriaceae</taxon>
        <taxon>Psychroflexus</taxon>
    </lineage>
</organism>
<dbReference type="PANTHER" id="PTHR13799:SF14">
    <property type="entry name" value="GTP CYCLOHYDROLASE 1 TYPE 2 HOMOLOG"/>
    <property type="match status" value="1"/>
</dbReference>
<dbReference type="Gene3D" id="3.40.1390.30">
    <property type="entry name" value="NIF3 (NGG1p interacting factor 3)-like"/>
    <property type="match status" value="1"/>
</dbReference>
<feature type="binding site" evidence="6">
    <location>
        <position position="327"/>
    </location>
    <ligand>
        <name>a divalent metal cation</name>
        <dbReference type="ChEBI" id="CHEBI:60240"/>
        <label>1</label>
    </ligand>
</feature>
<feature type="binding site" evidence="6">
    <location>
        <position position="103"/>
    </location>
    <ligand>
        <name>a divalent metal cation</name>
        <dbReference type="ChEBI" id="CHEBI:60240"/>
        <label>1</label>
    </ligand>
</feature>
<dbReference type="InterPro" id="IPR017221">
    <property type="entry name" value="DUF34/NIF3_bac"/>
</dbReference>
<keyword evidence="8" id="KW-1185">Reference proteome</keyword>
<gene>
    <name evidence="7" type="primary">yqfO</name>
    <name evidence="7" type="ORF">GCM10010831_18780</name>
</gene>
<dbReference type="InterPro" id="IPR036069">
    <property type="entry name" value="DUF34/NIF3_sf"/>
</dbReference>
<evidence type="ECO:0000313" key="8">
    <source>
        <dbReference type="Proteomes" id="UP000599688"/>
    </source>
</evidence>
<sequence>MILQEVISFLEDFAPTHYAEDFDNVGLLVGDTNQKVNGILVSLDCLEATIDEAIQKKCNCVVAFHPIIFKGLKKITGKNYVERTLIKAIQNSIAIYAIHTALDNHYQGVNYQMGKQLGLQNMEILIPKQKSIKKLTTYVPKKHAQKVKEALFKAGAGNIGNYSNCSFTVEGNGTFLGSETSNPQYGEKGKLQIEAETQINITFDAHLTLQVISTLIKNHPYEEVAYEVETLENTNQQRGIGMSGYLKKPISEKDFIQLLKNTFGTPVIRHSDYLGKPIHKIAVLGGSGAFAISKAKAVQADAYVTADLKYHDFYQAENKILLADVGHYESEQYTKALLLALLQEKFTNFAIVLSEINTNPIQYS</sequence>
<dbReference type="Gene3D" id="3.30.70.120">
    <property type="match status" value="1"/>
</dbReference>
<evidence type="ECO:0000256" key="4">
    <source>
        <dbReference type="ARBA" id="ARBA00022723"/>
    </source>
</evidence>
<protein>
    <recommendedName>
        <fullName evidence="3 5">GTP cyclohydrolase 1 type 2 homolog</fullName>
    </recommendedName>
</protein>
<evidence type="ECO:0000256" key="6">
    <source>
        <dbReference type="PIRSR" id="PIRSR602678-1"/>
    </source>
</evidence>
<reference evidence="7 8" key="1">
    <citation type="journal article" date="2014" name="Int. J. Syst. Evol. Microbiol.">
        <title>Complete genome sequence of Corynebacterium casei LMG S-19264T (=DSM 44701T), isolated from a smear-ripened cheese.</title>
        <authorList>
            <consortium name="US DOE Joint Genome Institute (JGI-PGF)"/>
            <person name="Walter F."/>
            <person name="Albersmeier A."/>
            <person name="Kalinowski J."/>
            <person name="Ruckert C."/>
        </authorList>
    </citation>
    <scope>NUCLEOTIDE SEQUENCE [LARGE SCALE GENOMIC DNA]</scope>
    <source>
        <strain evidence="7 8">CGMCC 1.12925</strain>
    </source>
</reference>
<accession>A0A916ZXH1</accession>
<evidence type="ECO:0000256" key="1">
    <source>
        <dbReference type="ARBA" id="ARBA00006964"/>
    </source>
</evidence>
<comment type="similarity">
    <text evidence="1 5">Belongs to the GTP cyclohydrolase I type 2/NIF3 family.</text>
</comment>
<name>A0A916ZXH1_9FLAO</name>
<comment type="subunit">
    <text evidence="2">Homohexamer.</text>
</comment>
<dbReference type="Proteomes" id="UP000599688">
    <property type="component" value="Unassembled WGS sequence"/>
</dbReference>